<dbReference type="InterPro" id="IPR029030">
    <property type="entry name" value="Caspase-like_dom_sf"/>
</dbReference>
<dbReference type="Pfam" id="PF00656">
    <property type="entry name" value="Peptidase_C14"/>
    <property type="match status" value="1"/>
</dbReference>
<dbReference type="EMBL" id="NBYN01000055">
    <property type="protein sequence ID" value="OSO89396.1"/>
    <property type="molecule type" value="Genomic_DNA"/>
</dbReference>
<accession>A0A1X4G4N2</accession>
<evidence type="ECO:0000259" key="2">
    <source>
        <dbReference type="Pfam" id="PF00656"/>
    </source>
</evidence>
<gene>
    <name evidence="3" type="ORF">B7O87_11980</name>
</gene>
<proteinExistence type="predicted"/>
<comment type="caution">
    <text evidence="3">The sequence shown here is derived from an EMBL/GenBank/DDBJ whole genome shotgun (WGS) entry which is preliminary data.</text>
</comment>
<dbReference type="InterPro" id="IPR052039">
    <property type="entry name" value="Caspase-related_regulators"/>
</dbReference>
<reference evidence="4" key="1">
    <citation type="submission" date="2017-04" db="EMBL/GenBank/DDBJ databases">
        <authorList>
            <person name="Abreu V.A."/>
            <person name="Popin R.V."/>
            <person name="Rigonato J."/>
            <person name="Andreote A.P."/>
            <person name="Schaker P.C."/>
            <person name="Hoff-Risseti C."/>
            <person name="Alvarenga D.O."/>
            <person name="Varani A.M."/>
            <person name="Fiore M.F."/>
        </authorList>
    </citation>
    <scope>NUCLEOTIDE SEQUENCE [LARGE SCALE GENOMIC DNA]</scope>
    <source>
        <strain evidence="4">CENA303</strain>
    </source>
</reference>
<dbReference type="SUPFAM" id="SSF52129">
    <property type="entry name" value="Caspase-like"/>
    <property type="match status" value="1"/>
</dbReference>
<name>A0A1X4G4N2_9CYAN</name>
<dbReference type="GO" id="GO:0006508">
    <property type="term" value="P:proteolysis"/>
    <property type="evidence" value="ECO:0007669"/>
    <property type="project" value="InterPro"/>
</dbReference>
<protein>
    <submittedName>
        <fullName evidence="3">Peptidase C14</fullName>
    </submittedName>
</protein>
<dbReference type="GO" id="GO:0004197">
    <property type="term" value="F:cysteine-type endopeptidase activity"/>
    <property type="evidence" value="ECO:0007669"/>
    <property type="project" value="InterPro"/>
</dbReference>
<keyword evidence="1" id="KW-0472">Membrane</keyword>
<organism evidence="3 4">
    <name type="scientific">Cylindrospermopsis raciborskii CENA303</name>
    <dbReference type="NCBI Taxonomy" id="1170769"/>
    <lineage>
        <taxon>Bacteria</taxon>
        <taxon>Bacillati</taxon>
        <taxon>Cyanobacteriota</taxon>
        <taxon>Cyanophyceae</taxon>
        <taxon>Nostocales</taxon>
        <taxon>Aphanizomenonaceae</taxon>
        <taxon>Cylindrospermopsis</taxon>
    </lineage>
</organism>
<dbReference type="PANTHER" id="PTHR22576:SF37">
    <property type="entry name" value="MUCOSA-ASSOCIATED LYMPHOID TISSUE LYMPHOMA TRANSLOCATION PROTEIN 1"/>
    <property type="match status" value="1"/>
</dbReference>
<sequence>MANYWAITIGINQYELFQPLGWAQNDAEALNDLLVTELGFSEENCLLMTNSSRPRGKRSSHPNRENILYFLHELEAKFWQPGDYLWFFLSGYGVNYNNKDYLLPQDANPDRIWETAIPVGEIMQGFQTAGLNVLLIFDINRAFGTQADAPVGQEMLDLAQELNMAIMMSCSPEQFSHESSELGHGFFTAALLEALFSAQCRSLKDLDSYLSYLTPQLCQHHWRPIQNPVIVIPESFNSMFPASYLEEAYKQDSPEQLIFPQESFAQILPLAQEIHSQKSPDLNVSLPENQITAENKNQSGGHGGSRLIPIPPFARDYAQPSTPQSAPLWQQFIWWGGSTIVGVIVMATIILQNHASFRLHKLSTSHDTSSTSEFSQNLTSPLLDRAKSFIRPDQASSYGDAIKMAKKIHPGQPEFDLAQAAINDWSDQILQLAKNYADQGELSQAIETASLVPPQTSAFEDAQDAIQKWRRQKDRGDGNS</sequence>
<keyword evidence="1" id="KW-1133">Transmembrane helix</keyword>
<evidence type="ECO:0000313" key="3">
    <source>
        <dbReference type="EMBL" id="OSO89396.1"/>
    </source>
</evidence>
<dbReference type="Gene3D" id="3.40.50.1460">
    <property type="match status" value="1"/>
</dbReference>
<evidence type="ECO:0000313" key="4">
    <source>
        <dbReference type="Proteomes" id="UP000192997"/>
    </source>
</evidence>
<dbReference type="PANTHER" id="PTHR22576">
    <property type="entry name" value="MUCOSA ASSOCIATED LYMPHOID TISSUE LYMPHOMA TRANSLOCATION PROTEIN 1/PARACASPASE"/>
    <property type="match status" value="1"/>
</dbReference>
<dbReference type="RefSeq" id="WP_085728739.1">
    <property type="nucleotide sequence ID" value="NZ_NBYN01000055.1"/>
</dbReference>
<keyword evidence="1" id="KW-0812">Transmembrane</keyword>
<dbReference type="Proteomes" id="UP000192997">
    <property type="component" value="Unassembled WGS sequence"/>
</dbReference>
<feature type="domain" description="Peptidase C14 caspase" evidence="2">
    <location>
        <begin position="5"/>
        <end position="208"/>
    </location>
</feature>
<dbReference type="AlphaFoldDB" id="A0A1X4G4N2"/>
<dbReference type="InterPro" id="IPR011600">
    <property type="entry name" value="Pept_C14_caspase"/>
</dbReference>
<feature type="transmembrane region" description="Helical" evidence="1">
    <location>
        <begin position="332"/>
        <end position="351"/>
    </location>
</feature>
<evidence type="ECO:0000256" key="1">
    <source>
        <dbReference type="SAM" id="Phobius"/>
    </source>
</evidence>